<dbReference type="InterPro" id="IPR001029">
    <property type="entry name" value="Flagellin_N"/>
</dbReference>
<dbReference type="Pfam" id="PF00669">
    <property type="entry name" value="Flagellin_N"/>
    <property type="match status" value="1"/>
</dbReference>
<dbReference type="GO" id="GO:0005576">
    <property type="term" value="C:extracellular region"/>
    <property type="evidence" value="ECO:0007669"/>
    <property type="project" value="UniProtKB-SubCell"/>
</dbReference>
<organism evidence="7 8">
    <name type="scientific">Marinobacterium aestuarii</name>
    <dbReference type="NCBI Taxonomy" id="1821621"/>
    <lineage>
        <taxon>Bacteria</taxon>
        <taxon>Pseudomonadati</taxon>
        <taxon>Pseudomonadota</taxon>
        <taxon>Gammaproteobacteria</taxon>
        <taxon>Oceanospirillales</taxon>
        <taxon>Oceanospirillaceae</taxon>
        <taxon>Marinobacterium</taxon>
    </lineage>
</organism>
<comment type="subcellular location">
    <subcellularLocation>
        <location evidence="1">Bacterial flagellum</location>
    </subcellularLocation>
    <subcellularLocation>
        <location evidence="2">Secreted</location>
    </subcellularLocation>
</comment>
<sequence>MRISTQQVFLNNVDNLSRANSALIKTQEQIATGKRVLQPSDDPLAASQIIKLEQELARTDQFQSNIDVSNRRLSFEETTLDELFNNAVRLREITIQAGSAALGSQDRAALATEVDGIIDQMQGLMNTRDVQGEYLFSGFQGDKQAYSFNDVTERYEFQGDAEQRFIQIGPDNRIASTDSGAQLFEPENPLNIALGLSNGLKNIDTSTEAGRAQMQTLLGDTLTSIDSAQDANIRGRTSIGARMNALDQQQLVNEDYTLLTQETLSSFQDLDYNEAISRLTLQKTTLEAAYASFSKVSGLSLFDYIR</sequence>
<dbReference type="STRING" id="1821621.A8C75_04065"/>
<evidence type="ECO:0000256" key="3">
    <source>
        <dbReference type="ARBA" id="ARBA00005709"/>
    </source>
</evidence>
<dbReference type="InterPro" id="IPR001492">
    <property type="entry name" value="Flagellin"/>
</dbReference>
<comment type="similarity">
    <text evidence="3">Belongs to the bacterial flagellin family.</text>
</comment>
<keyword evidence="5" id="KW-0975">Bacterial flagellum</keyword>
<keyword evidence="4" id="KW-0964">Secreted</keyword>
<dbReference type="GO" id="GO:0009424">
    <property type="term" value="C:bacterial-type flagellum hook"/>
    <property type="evidence" value="ECO:0007669"/>
    <property type="project" value="InterPro"/>
</dbReference>
<dbReference type="GO" id="GO:0005198">
    <property type="term" value="F:structural molecule activity"/>
    <property type="evidence" value="ECO:0007669"/>
    <property type="project" value="InterPro"/>
</dbReference>
<dbReference type="Proteomes" id="UP000078070">
    <property type="component" value="Chromosome"/>
</dbReference>
<proteinExistence type="inferred from homology"/>
<dbReference type="Gene3D" id="1.20.1330.10">
    <property type="entry name" value="f41 fragment of flagellin, N-terminal domain"/>
    <property type="match status" value="1"/>
</dbReference>
<keyword evidence="8" id="KW-1185">Reference proteome</keyword>
<dbReference type="NCBIfam" id="TIGR02550">
    <property type="entry name" value="flagell_flgL"/>
    <property type="match status" value="1"/>
</dbReference>
<dbReference type="OrthoDB" id="9768249at2"/>
<evidence type="ECO:0000256" key="4">
    <source>
        <dbReference type="ARBA" id="ARBA00022525"/>
    </source>
</evidence>
<keyword evidence="7" id="KW-0966">Cell projection</keyword>
<evidence type="ECO:0000313" key="8">
    <source>
        <dbReference type="Proteomes" id="UP000078070"/>
    </source>
</evidence>
<keyword evidence="7" id="KW-0969">Cilium</keyword>
<feature type="domain" description="Flagellin N-terminal" evidence="6">
    <location>
        <begin position="3"/>
        <end position="139"/>
    </location>
</feature>
<dbReference type="PANTHER" id="PTHR42792">
    <property type="entry name" value="FLAGELLIN"/>
    <property type="match status" value="1"/>
</dbReference>
<dbReference type="InterPro" id="IPR013384">
    <property type="entry name" value="Flagell_FlgL"/>
</dbReference>
<dbReference type="KEGG" id="mars:A8C75_04065"/>
<evidence type="ECO:0000313" key="7">
    <source>
        <dbReference type="EMBL" id="ANG61730.1"/>
    </source>
</evidence>
<evidence type="ECO:0000259" key="6">
    <source>
        <dbReference type="Pfam" id="PF00669"/>
    </source>
</evidence>
<dbReference type="GO" id="GO:0071973">
    <property type="term" value="P:bacterial-type flagellum-dependent cell motility"/>
    <property type="evidence" value="ECO:0007669"/>
    <property type="project" value="InterPro"/>
</dbReference>
<evidence type="ECO:0000256" key="2">
    <source>
        <dbReference type="ARBA" id="ARBA00004613"/>
    </source>
</evidence>
<gene>
    <name evidence="7" type="ORF">A8C75_04065</name>
</gene>
<evidence type="ECO:0000256" key="1">
    <source>
        <dbReference type="ARBA" id="ARBA00004365"/>
    </source>
</evidence>
<keyword evidence="7" id="KW-0282">Flagellum</keyword>
<dbReference type="RefSeq" id="WP_067378470.1">
    <property type="nucleotide sequence ID" value="NZ_CP015839.1"/>
</dbReference>
<protein>
    <submittedName>
        <fullName evidence="7">Flagellar hook-associated protein 3</fullName>
    </submittedName>
</protein>
<name>A0A1A9EVE6_9GAMM</name>
<evidence type="ECO:0000256" key="5">
    <source>
        <dbReference type="ARBA" id="ARBA00023143"/>
    </source>
</evidence>
<accession>A0A1A9EVE6</accession>
<dbReference type="PANTHER" id="PTHR42792:SF1">
    <property type="entry name" value="FLAGELLAR HOOK-ASSOCIATED PROTEIN 3"/>
    <property type="match status" value="1"/>
</dbReference>
<reference evidence="8" key="1">
    <citation type="submission" date="2016-05" db="EMBL/GenBank/DDBJ databases">
        <authorList>
            <person name="Baek K."/>
            <person name="Yang S.-J."/>
        </authorList>
    </citation>
    <scope>NUCLEOTIDE SEQUENCE [LARGE SCALE GENOMIC DNA]</scope>
    <source>
        <strain evidence="8">ST58-10</strain>
    </source>
</reference>
<dbReference type="AlphaFoldDB" id="A0A1A9EVE6"/>
<dbReference type="SUPFAM" id="SSF64518">
    <property type="entry name" value="Phase 1 flagellin"/>
    <property type="match status" value="1"/>
</dbReference>
<reference evidence="7 8" key="2">
    <citation type="journal article" date="2018" name="Int. J. Syst. Evol. Microbiol.">
        <title>Marinobacterium aestuarii sp. nov., a benzene-degrading marine bacterium isolated from estuary sediment.</title>
        <authorList>
            <person name="Bae S.S."/>
            <person name="Jung J."/>
            <person name="Chung D."/>
            <person name="Baek K."/>
        </authorList>
    </citation>
    <scope>NUCLEOTIDE SEQUENCE [LARGE SCALE GENOMIC DNA]</scope>
    <source>
        <strain evidence="7 8">ST58-10</strain>
    </source>
</reference>
<dbReference type="EMBL" id="CP015839">
    <property type="protein sequence ID" value="ANG61730.1"/>
    <property type="molecule type" value="Genomic_DNA"/>
</dbReference>